<evidence type="ECO:0000256" key="7">
    <source>
        <dbReference type="SAM" id="Phobius"/>
    </source>
</evidence>
<dbReference type="InterPro" id="IPR039751">
    <property type="entry name" value="HERPUD1/2"/>
</dbReference>
<feature type="compositionally biased region" description="Polar residues" evidence="6">
    <location>
        <begin position="144"/>
        <end position="156"/>
    </location>
</feature>
<evidence type="ECO:0000256" key="3">
    <source>
        <dbReference type="ARBA" id="ARBA00022989"/>
    </source>
</evidence>
<protein>
    <recommendedName>
        <fullName evidence="8">Ubiquitin-like domain-containing protein</fullName>
    </recommendedName>
</protein>
<feature type="compositionally biased region" description="Polar residues" evidence="6">
    <location>
        <begin position="346"/>
        <end position="357"/>
    </location>
</feature>
<name>A0A8W8KNC1_MAGGI</name>
<evidence type="ECO:0000256" key="1">
    <source>
        <dbReference type="ARBA" id="ARBA00004370"/>
    </source>
</evidence>
<evidence type="ECO:0000256" key="4">
    <source>
        <dbReference type="ARBA" id="ARBA00023136"/>
    </source>
</evidence>
<keyword evidence="3 7" id="KW-1133">Transmembrane helix</keyword>
<evidence type="ECO:0000256" key="5">
    <source>
        <dbReference type="ARBA" id="ARBA00023230"/>
    </source>
</evidence>
<dbReference type="InterPro" id="IPR000626">
    <property type="entry name" value="Ubiquitin-like_dom"/>
</dbReference>
<evidence type="ECO:0000256" key="6">
    <source>
        <dbReference type="SAM" id="MobiDB-lite"/>
    </source>
</evidence>
<feature type="compositionally biased region" description="Low complexity" evidence="6">
    <location>
        <begin position="104"/>
        <end position="134"/>
    </location>
</feature>
<dbReference type="SMART" id="SM00213">
    <property type="entry name" value="UBQ"/>
    <property type="match status" value="1"/>
</dbReference>
<keyword evidence="5" id="KW-0834">Unfolded protein response</keyword>
<feature type="region of interest" description="Disordered" evidence="6">
    <location>
        <begin position="318"/>
        <end position="383"/>
    </location>
</feature>
<dbReference type="Proteomes" id="UP000005408">
    <property type="component" value="Unassembled WGS sequence"/>
</dbReference>
<dbReference type="PANTHER" id="PTHR12943:SF27">
    <property type="entry name" value="HOMOCYSTEINE-INDUCED ENDOPLASMIC RETICULUM PROTEIN, ISOFORM A"/>
    <property type="match status" value="1"/>
</dbReference>
<dbReference type="PANTHER" id="PTHR12943">
    <property type="entry name" value="HOMOCYSTEINE-RESPONSIVE ENDOPLASMIC RETICULUM-RESIDENT UNIQUITIN-LIKE DOMAIN HERPUD PROTEIN FAMILY MEMBER"/>
    <property type="match status" value="1"/>
</dbReference>
<evidence type="ECO:0000256" key="2">
    <source>
        <dbReference type="ARBA" id="ARBA00022692"/>
    </source>
</evidence>
<dbReference type="AlphaFoldDB" id="A0A8W8KNC1"/>
<feature type="transmembrane region" description="Helical" evidence="7">
    <location>
        <begin position="290"/>
        <end position="310"/>
    </location>
</feature>
<feature type="compositionally biased region" description="Low complexity" evidence="6">
    <location>
        <begin position="324"/>
        <end position="338"/>
    </location>
</feature>
<dbReference type="FunFam" id="3.10.20.90:FF:000046">
    <property type="entry name" value="Homocysteine-responsive endoplasmic reticulum-resident ubiquitin-like domain member 2 protein"/>
    <property type="match status" value="1"/>
</dbReference>
<dbReference type="OMA" id="YMQLMAA"/>
<keyword evidence="4 7" id="KW-0472">Membrane</keyword>
<keyword evidence="10" id="KW-1185">Reference proteome</keyword>
<proteinExistence type="predicted"/>
<feature type="domain" description="Ubiquitin-like" evidence="8">
    <location>
        <begin position="7"/>
        <end position="78"/>
    </location>
</feature>
<evidence type="ECO:0000259" key="8">
    <source>
        <dbReference type="PROSITE" id="PS50053"/>
    </source>
</evidence>
<dbReference type="CDD" id="cd01790">
    <property type="entry name" value="Ubl_HERP"/>
    <property type="match status" value="1"/>
</dbReference>
<keyword evidence="2 7" id="KW-0812">Transmembrane</keyword>
<dbReference type="GO" id="GO:0016020">
    <property type="term" value="C:membrane"/>
    <property type="evidence" value="ECO:0007669"/>
    <property type="project" value="UniProtKB-SubCell"/>
</dbReference>
<dbReference type="GO" id="GO:0030968">
    <property type="term" value="P:endoplasmic reticulum unfolded protein response"/>
    <property type="evidence" value="ECO:0007669"/>
    <property type="project" value="TreeGrafter"/>
</dbReference>
<dbReference type="InterPro" id="IPR029071">
    <property type="entry name" value="Ubiquitin-like_domsf"/>
</dbReference>
<feature type="compositionally biased region" description="Low complexity" evidence="6">
    <location>
        <begin position="157"/>
        <end position="169"/>
    </location>
</feature>
<sequence length="408" mass="45639">MDINASVTLVIRAPNQRIEDHTVECMLGWTVKKLKKHLEDVYPSNPKETQQRLIYSGKLLADEMTLKEIIIQNEEKVHHTVHLVCSPCVDHSFNESQKAKERAAAASNTSSSCSTNSSTHSTTSTQATHSAHSTEGLRHRIPHSPSSQPVTMASFVTSPSSTTSPLQSPVMTMPNNPGMALTHEQYMMMMQNYYYQMATHYMQYYQTGTYQPLMATVAPEAENQVPVENVQEAPAARPDNANPVMNAQGGMDDDDDDEFGQRDWLDYVYTFSRFMVLISIVYFYSNFTRFLAVAAFFFFVYLYQTGWFAVRRRNPEAENEVNEGQEQPQQPEAAPQDPGTEENTERAQANDTTQTEGASPETVDPPTEGTAPEAMEPPPPRGLTLAWSFLTTFFTSLIPEPPAPVNAN</sequence>
<feature type="region of interest" description="Disordered" evidence="6">
    <location>
        <begin position="99"/>
        <end position="171"/>
    </location>
</feature>
<dbReference type="SUPFAM" id="SSF54236">
    <property type="entry name" value="Ubiquitin-like"/>
    <property type="match status" value="1"/>
</dbReference>
<reference evidence="9" key="1">
    <citation type="submission" date="2022-08" db="UniProtKB">
        <authorList>
            <consortium name="EnsemblMetazoa"/>
        </authorList>
    </citation>
    <scope>IDENTIFICATION</scope>
    <source>
        <strain evidence="9">05x7-T-G4-1.051#20</strain>
    </source>
</reference>
<accession>A0A8W8KNC1</accession>
<dbReference type="Pfam" id="PF00240">
    <property type="entry name" value="ubiquitin"/>
    <property type="match status" value="1"/>
</dbReference>
<dbReference type="PROSITE" id="PS50053">
    <property type="entry name" value="UBIQUITIN_2"/>
    <property type="match status" value="1"/>
</dbReference>
<comment type="subcellular location">
    <subcellularLocation>
        <location evidence="1">Membrane</location>
    </subcellularLocation>
</comment>
<dbReference type="Gene3D" id="3.10.20.90">
    <property type="entry name" value="Phosphatidylinositol 3-kinase Catalytic Subunit, Chain A, domain 1"/>
    <property type="match status" value="1"/>
</dbReference>
<organism evidence="9 10">
    <name type="scientific">Magallana gigas</name>
    <name type="common">Pacific oyster</name>
    <name type="synonym">Crassostrea gigas</name>
    <dbReference type="NCBI Taxonomy" id="29159"/>
    <lineage>
        <taxon>Eukaryota</taxon>
        <taxon>Metazoa</taxon>
        <taxon>Spiralia</taxon>
        <taxon>Lophotrochozoa</taxon>
        <taxon>Mollusca</taxon>
        <taxon>Bivalvia</taxon>
        <taxon>Autobranchia</taxon>
        <taxon>Pteriomorphia</taxon>
        <taxon>Ostreida</taxon>
        <taxon>Ostreoidea</taxon>
        <taxon>Ostreidae</taxon>
        <taxon>Magallana</taxon>
    </lineage>
</organism>
<dbReference type="EnsemblMetazoa" id="G23888.3">
    <property type="protein sequence ID" value="G23888.3:cds"/>
    <property type="gene ID" value="G23888"/>
</dbReference>
<dbReference type="EnsemblMetazoa" id="G23888.4">
    <property type="protein sequence ID" value="G23888.4:cds"/>
    <property type="gene ID" value="G23888"/>
</dbReference>
<evidence type="ECO:0000313" key="9">
    <source>
        <dbReference type="EnsemblMetazoa" id="G23888.4:cds"/>
    </source>
</evidence>
<evidence type="ECO:0000313" key="10">
    <source>
        <dbReference type="Proteomes" id="UP000005408"/>
    </source>
</evidence>
<dbReference type="OrthoDB" id="21589at2759"/>